<keyword evidence="1" id="KW-0812">Transmembrane</keyword>
<protein>
    <submittedName>
        <fullName evidence="2">Uncharacterized protein</fullName>
    </submittedName>
</protein>
<feature type="transmembrane region" description="Helical" evidence="1">
    <location>
        <begin position="6"/>
        <end position="26"/>
    </location>
</feature>
<feature type="non-terminal residue" evidence="2">
    <location>
        <position position="1"/>
    </location>
</feature>
<dbReference type="AlphaFoldDB" id="X1HDU5"/>
<gene>
    <name evidence="2" type="ORF">S03H2_31910</name>
</gene>
<organism evidence="2">
    <name type="scientific">marine sediment metagenome</name>
    <dbReference type="NCBI Taxonomy" id="412755"/>
    <lineage>
        <taxon>unclassified sequences</taxon>
        <taxon>metagenomes</taxon>
        <taxon>ecological metagenomes</taxon>
    </lineage>
</organism>
<reference evidence="2" key="1">
    <citation type="journal article" date="2014" name="Front. Microbiol.">
        <title>High frequency of phylogenetically diverse reductive dehalogenase-homologous genes in deep subseafloor sedimentary metagenomes.</title>
        <authorList>
            <person name="Kawai M."/>
            <person name="Futagami T."/>
            <person name="Toyoda A."/>
            <person name="Takaki Y."/>
            <person name="Nishi S."/>
            <person name="Hori S."/>
            <person name="Arai W."/>
            <person name="Tsubouchi T."/>
            <person name="Morono Y."/>
            <person name="Uchiyama I."/>
            <person name="Ito T."/>
            <person name="Fujiyama A."/>
            <person name="Inagaki F."/>
            <person name="Takami H."/>
        </authorList>
    </citation>
    <scope>NUCLEOTIDE SEQUENCE</scope>
    <source>
        <strain evidence="2">Expedition CK06-06</strain>
    </source>
</reference>
<sequence length="41" mass="4840">IRPLQILHYILFATVFYTLLATCYIARYDSRDTISLFASRI</sequence>
<accession>X1HDU5</accession>
<keyword evidence="1" id="KW-0472">Membrane</keyword>
<keyword evidence="1" id="KW-1133">Transmembrane helix</keyword>
<proteinExistence type="predicted"/>
<dbReference type="EMBL" id="BARU01019379">
    <property type="protein sequence ID" value="GAH51994.1"/>
    <property type="molecule type" value="Genomic_DNA"/>
</dbReference>
<comment type="caution">
    <text evidence="2">The sequence shown here is derived from an EMBL/GenBank/DDBJ whole genome shotgun (WGS) entry which is preliminary data.</text>
</comment>
<evidence type="ECO:0000256" key="1">
    <source>
        <dbReference type="SAM" id="Phobius"/>
    </source>
</evidence>
<evidence type="ECO:0000313" key="2">
    <source>
        <dbReference type="EMBL" id="GAH51994.1"/>
    </source>
</evidence>
<name>X1HDU5_9ZZZZ</name>